<comment type="caution">
    <text evidence="3">The sequence shown here is derived from an EMBL/GenBank/DDBJ whole genome shotgun (WGS) entry which is preliminary data.</text>
</comment>
<dbReference type="InterPro" id="IPR051942">
    <property type="entry name" value="DENN_domain_containing_2"/>
</dbReference>
<dbReference type="PANTHER" id="PTHR15288:SF2">
    <property type="entry name" value="DENN DOMAIN-CONTAINING PROTEIN 2D"/>
    <property type="match status" value="1"/>
</dbReference>
<dbReference type="PANTHER" id="PTHR15288">
    <property type="entry name" value="DENN DOMAIN-CONTAINING PROTEIN 2"/>
    <property type="match status" value="1"/>
</dbReference>
<feature type="domain" description="UDENN" evidence="2">
    <location>
        <begin position="1"/>
        <end position="108"/>
    </location>
</feature>
<dbReference type="PROSITE" id="PS50211">
    <property type="entry name" value="DENN"/>
    <property type="match status" value="1"/>
</dbReference>
<feature type="non-terminal residue" evidence="3">
    <location>
        <position position="1"/>
    </location>
</feature>
<dbReference type="InterPro" id="IPR043153">
    <property type="entry name" value="DENN_C"/>
</dbReference>
<evidence type="ECO:0000313" key="3">
    <source>
        <dbReference type="EMBL" id="MEQ2173391.1"/>
    </source>
</evidence>
<dbReference type="Proteomes" id="UP001476798">
    <property type="component" value="Unassembled WGS sequence"/>
</dbReference>
<proteinExistence type="predicted"/>
<reference evidence="3 4" key="1">
    <citation type="submission" date="2021-06" db="EMBL/GenBank/DDBJ databases">
        <authorList>
            <person name="Palmer J.M."/>
        </authorList>
    </citation>
    <scope>NUCLEOTIDE SEQUENCE [LARGE SCALE GENOMIC DNA]</scope>
    <source>
        <strain evidence="3 4">GA_2019</strain>
        <tissue evidence="3">Muscle</tissue>
    </source>
</reference>
<sequence>HPPDPTVGLLAGTRQLLHSIRLPDRRGGVTGVCCCRSGETDHIHRRRTRVLHAVAALLYPFTWQHTFISIVPEILIDVVMAPTPYLLGVQKRLLDLVTDQSDVSPHAS</sequence>
<evidence type="ECO:0000256" key="1">
    <source>
        <dbReference type="ARBA" id="ARBA00022658"/>
    </source>
</evidence>
<name>A0ABV0NPQ1_9TELE</name>
<dbReference type="Pfam" id="PF02141">
    <property type="entry name" value="DENN"/>
    <property type="match status" value="1"/>
</dbReference>
<dbReference type="EMBL" id="JAHRIO010045494">
    <property type="protein sequence ID" value="MEQ2173391.1"/>
    <property type="molecule type" value="Genomic_DNA"/>
</dbReference>
<evidence type="ECO:0000259" key="2">
    <source>
        <dbReference type="PROSITE" id="PS50211"/>
    </source>
</evidence>
<evidence type="ECO:0000313" key="4">
    <source>
        <dbReference type="Proteomes" id="UP001476798"/>
    </source>
</evidence>
<keyword evidence="1" id="KW-0344">Guanine-nucleotide releasing factor</keyword>
<gene>
    <name evidence="3" type="ORF">GOODEAATRI_031677</name>
</gene>
<keyword evidence="4" id="KW-1185">Reference proteome</keyword>
<dbReference type="Gene3D" id="3.40.50.11500">
    <property type="match status" value="1"/>
</dbReference>
<dbReference type="InterPro" id="IPR037516">
    <property type="entry name" value="Tripartite_DENN"/>
</dbReference>
<protein>
    <recommendedName>
        <fullName evidence="2">UDENN domain-containing protein</fullName>
    </recommendedName>
</protein>
<accession>A0ABV0NPQ1</accession>
<dbReference type="InterPro" id="IPR001194">
    <property type="entry name" value="cDENN_dom"/>
</dbReference>
<organism evidence="3 4">
    <name type="scientific">Goodea atripinnis</name>
    <dbReference type="NCBI Taxonomy" id="208336"/>
    <lineage>
        <taxon>Eukaryota</taxon>
        <taxon>Metazoa</taxon>
        <taxon>Chordata</taxon>
        <taxon>Craniata</taxon>
        <taxon>Vertebrata</taxon>
        <taxon>Euteleostomi</taxon>
        <taxon>Actinopterygii</taxon>
        <taxon>Neopterygii</taxon>
        <taxon>Teleostei</taxon>
        <taxon>Neoteleostei</taxon>
        <taxon>Acanthomorphata</taxon>
        <taxon>Ovalentaria</taxon>
        <taxon>Atherinomorphae</taxon>
        <taxon>Cyprinodontiformes</taxon>
        <taxon>Goodeidae</taxon>
        <taxon>Goodea</taxon>
    </lineage>
</organism>